<dbReference type="Gene3D" id="3.40.50.1010">
    <property type="entry name" value="5'-nuclease"/>
    <property type="match status" value="1"/>
</dbReference>
<organism evidence="2 3">
    <name type="scientific">Microcystis viridis NIES-102</name>
    <dbReference type="NCBI Taxonomy" id="213615"/>
    <lineage>
        <taxon>Bacteria</taxon>
        <taxon>Bacillati</taxon>
        <taxon>Cyanobacteriota</taxon>
        <taxon>Cyanophyceae</taxon>
        <taxon>Oscillatoriophycideae</taxon>
        <taxon>Chroococcales</taxon>
        <taxon>Microcystaceae</taxon>
        <taxon>Microcystis</taxon>
    </lineage>
</organism>
<dbReference type="SUPFAM" id="SSF88723">
    <property type="entry name" value="PIN domain-like"/>
    <property type="match status" value="1"/>
</dbReference>
<dbReference type="KEGG" id="mvz:myaer102_07810"/>
<evidence type="ECO:0000313" key="3">
    <source>
        <dbReference type="Proteomes" id="UP000278152"/>
    </source>
</evidence>
<dbReference type="RefSeq" id="WP_002798064.1">
    <property type="nucleotide sequence ID" value="NZ_AP019314.1"/>
</dbReference>
<evidence type="ECO:0000259" key="1">
    <source>
        <dbReference type="Pfam" id="PF01850"/>
    </source>
</evidence>
<reference evidence="2 3" key="1">
    <citation type="submission" date="2018-11" db="EMBL/GenBank/DDBJ databases">
        <title>Complete genome sequence of Microcystis aeruginosa NIES-102.</title>
        <authorList>
            <person name="Yamaguchi H."/>
            <person name="Suzuki S."/>
            <person name="Kawachi M."/>
        </authorList>
    </citation>
    <scope>NUCLEOTIDE SEQUENCE [LARGE SCALE GENOMIC DNA]</scope>
    <source>
        <strain evidence="2 3">NIES-102</strain>
    </source>
</reference>
<gene>
    <name evidence="2" type="ORF">myaer102_07810</name>
</gene>
<sequence length="142" mass="16425">MRKVFVDTAAWIALINVDDVFHEQAKRVKANLQQQKCQLITTDFVLLQVADALVSPKIRSQTIRFINHLNNLIGLQIIPLNKSLFDEGWKLYSQRLDKDWGLTDCISFVIMQQEVITLAFTSDRHFEQAGFTRLLNPSYSEQ</sequence>
<dbReference type="Pfam" id="PF01850">
    <property type="entry name" value="PIN"/>
    <property type="match status" value="1"/>
</dbReference>
<dbReference type="GO" id="GO:0004521">
    <property type="term" value="F:RNA endonuclease activity"/>
    <property type="evidence" value="ECO:0007669"/>
    <property type="project" value="InterPro"/>
</dbReference>
<dbReference type="AlphaFoldDB" id="A0A3G9JK93"/>
<dbReference type="InterPro" id="IPR039018">
    <property type="entry name" value="VapC20-like"/>
</dbReference>
<dbReference type="Proteomes" id="UP000278152">
    <property type="component" value="Chromosome"/>
</dbReference>
<feature type="domain" description="PIN" evidence="1">
    <location>
        <begin position="4"/>
        <end position="130"/>
    </location>
</feature>
<dbReference type="EMBL" id="AP019314">
    <property type="protein sequence ID" value="BBH38291.1"/>
    <property type="molecule type" value="Genomic_DNA"/>
</dbReference>
<dbReference type="InterPro" id="IPR029060">
    <property type="entry name" value="PIN-like_dom_sf"/>
</dbReference>
<protein>
    <recommendedName>
        <fullName evidence="1">PIN domain-containing protein</fullName>
    </recommendedName>
</protein>
<proteinExistence type="predicted"/>
<dbReference type="InterPro" id="IPR002716">
    <property type="entry name" value="PIN_dom"/>
</dbReference>
<name>A0A3G9JK93_MICVR</name>
<dbReference type="PANTHER" id="PTHR42188">
    <property type="entry name" value="23S RRNA-SPECIFIC ENDONUCLEASE VAPC20"/>
    <property type="match status" value="1"/>
</dbReference>
<evidence type="ECO:0000313" key="2">
    <source>
        <dbReference type="EMBL" id="BBH38291.1"/>
    </source>
</evidence>
<dbReference type="PANTHER" id="PTHR42188:SF1">
    <property type="entry name" value="23S RRNA-SPECIFIC ENDONUCLEASE VAPC20"/>
    <property type="match status" value="1"/>
</dbReference>
<dbReference type="GO" id="GO:0016075">
    <property type="term" value="P:rRNA catabolic process"/>
    <property type="evidence" value="ECO:0007669"/>
    <property type="project" value="TreeGrafter"/>
</dbReference>
<accession>A0A3G9JK93</accession>